<evidence type="ECO:0000313" key="1">
    <source>
        <dbReference type="EMBL" id="SOD39729.1"/>
    </source>
</evidence>
<accession>A0A286BZZ7</accession>
<organism evidence="1 2">
    <name type="scientific">Candidatus Pantoea floridensis</name>
    <dbReference type="NCBI Taxonomy" id="1938870"/>
    <lineage>
        <taxon>Bacteria</taxon>
        <taxon>Pseudomonadati</taxon>
        <taxon>Pseudomonadota</taxon>
        <taxon>Gammaproteobacteria</taxon>
        <taxon>Enterobacterales</taxon>
        <taxon>Erwiniaceae</taxon>
        <taxon>Pantoea</taxon>
    </lineage>
</organism>
<name>A0A286BZZ7_9GAMM</name>
<dbReference type="AlphaFoldDB" id="A0A286BZZ7"/>
<dbReference type="EMBL" id="OCMY01000001">
    <property type="protein sequence ID" value="SOD39729.1"/>
    <property type="molecule type" value="Genomic_DNA"/>
</dbReference>
<gene>
    <name evidence="1" type="ORF">SAMN06273570_4183</name>
</gene>
<proteinExistence type="predicted"/>
<sequence>MVQFRREESGFIMFTSDIQLKGSPPHGEPFFMWIQMISV</sequence>
<keyword evidence="2" id="KW-1185">Reference proteome</keyword>
<dbReference type="Proteomes" id="UP000219271">
    <property type="component" value="Unassembled WGS sequence"/>
</dbReference>
<evidence type="ECO:0000313" key="2">
    <source>
        <dbReference type="Proteomes" id="UP000219271"/>
    </source>
</evidence>
<protein>
    <submittedName>
        <fullName evidence="1">Uncharacterized protein</fullName>
    </submittedName>
</protein>
<reference evidence="2" key="1">
    <citation type="submission" date="2017-09" db="EMBL/GenBank/DDBJ databases">
        <authorList>
            <person name="Varghese N."/>
            <person name="Submissions S."/>
        </authorList>
    </citation>
    <scope>NUCLEOTIDE SEQUENCE [LARGE SCALE GENOMIC DNA]</scope>
    <source>
        <strain evidence="2">JKS000234</strain>
    </source>
</reference>